<feature type="region of interest" description="Disordered" evidence="1">
    <location>
        <begin position="1"/>
        <end position="34"/>
    </location>
</feature>
<keyword evidence="3" id="KW-1185">Reference proteome</keyword>
<evidence type="ECO:0000313" key="3">
    <source>
        <dbReference type="Proteomes" id="UP000604273"/>
    </source>
</evidence>
<accession>A0A8H4TIB1</accession>
<organism evidence="2 3">
    <name type="scientific">Fusarium gaditjirri</name>
    <dbReference type="NCBI Taxonomy" id="282569"/>
    <lineage>
        <taxon>Eukaryota</taxon>
        <taxon>Fungi</taxon>
        <taxon>Dikarya</taxon>
        <taxon>Ascomycota</taxon>
        <taxon>Pezizomycotina</taxon>
        <taxon>Sordariomycetes</taxon>
        <taxon>Hypocreomycetidae</taxon>
        <taxon>Hypocreales</taxon>
        <taxon>Nectriaceae</taxon>
        <taxon>Fusarium</taxon>
        <taxon>Fusarium nisikadoi species complex</taxon>
    </lineage>
</organism>
<dbReference type="AlphaFoldDB" id="A0A8H4TIB1"/>
<dbReference type="Proteomes" id="UP000604273">
    <property type="component" value="Unassembled WGS sequence"/>
</dbReference>
<gene>
    <name evidence="2" type="ORF">FGADI_2599</name>
</gene>
<evidence type="ECO:0000313" key="2">
    <source>
        <dbReference type="EMBL" id="KAF4958227.1"/>
    </source>
</evidence>
<dbReference type="EMBL" id="JABFAI010000054">
    <property type="protein sequence ID" value="KAF4958227.1"/>
    <property type="molecule type" value="Genomic_DNA"/>
</dbReference>
<dbReference type="OrthoDB" id="5101182at2759"/>
<reference evidence="2" key="1">
    <citation type="journal article" date="2020" name="BMC Genomics">
        <title>Correction to: Identification and distribution of gene clusters required for synthesis of sphingolipid metabolism inhibitors in diverse species of the filamentous fungus Fusarium.</title>
        <authorList>
            <person name="Kim H.S."/>
            <person name="Lohmar J.M."/>
            <person name="Busman M."/>
            <person name="Brown D.W."/>
            <person name="Naumann T.A."/>
            <person name="Divon H.H."/>
            <person name="Lysoe E."/>
            <person name="Uhlig S."/>
            <person name="Proctor R.H."/>
        </authorList>
    </citation>
    <scope>NUCLEOTIDE SEQUENCE</scope>
    <source>
        <strain evidence="2">NRRL 45417</strain>
    </source>
</reference>
<evidence type="ECO:0000256" key="1">
    <source>
        <dbReference type="SAM" id="MobiDB-lite"/>
    </source>
</evidence>
<proteinExistence type="predicted"/>
<comment type="caution">
    <text evidence="2">The sequence shown here is derived from an EMBL/GenBank/DDBJ whole genome shotgun (WGS) entry which is preliminary data.</text>
</comment>
<sequence>MADQSVRLPVSHSHLSQAQMCRDEEVTANRSASTTITEPKDFSLMEKVSFNDLLQEWCAARPNSGDNSQVLTAKLRESFFERFFYLWDSTDDMVVMPTLHEKNIRETAEFVRFKDGITKAKAIESAIVNWDKYERARVDKFNSDLIIALARMRIVQFAQDGTESPPTIPQELRINGRTLKCQLISDDFEEHYNIVKAVHNGLKARKIGRPHHIII</sequence>
<protein>
    <submittedName>
        <fullName evidence="2">Uncharacterized protein</fullName>
    </submittedName>
</protein>
<reference evidence="2" key="2">
    <citation type="submission" date="2020-05" db="EMBL/GenBank/DDBJ databases">
        <authorList>
            <person name="Kim H.-S."/>
            <person name="Proctor R.H."/>
            <person name="Brown D.W."/>
        </authorList>
    </citation>
    <scope>NUCLEOTIDE SEQUENCE</scope>
    <source>
        <strain evidence="2">NRRL 45417</strain>
    </source>
</reference>
<name>A0A8H4TIB1_9HYPO</name>